<dbReference type="InterPro" id="IPR018672">
    <property type="entry name" value="DUF2140"/>
</dbReference>
<protein>
    <submittedName>
        <fullName evidence="2">YpmS family protein</fullName>
    </submittedName>
</protein>
<dbReference type="Pfam" id="PF09911">
    <property type="entry name" value="DUF2140"/>
    <property type="match status" value="1"/>
</dbReference>
<keyword evidence="3" id="KW-1185">Reference proteome</keyword>
<dbReference type="Proteomes" id="UP001595969">
    <property type="component" value="Unassembled WGS sequence"/>
</dbReference>
<sequence>MNEEQVNEKEKKSVQIKKVNGWKIAFLILSGFLLGSFLFVYSRVNQEREELTNISMQTTSSTSEPVLNIRSNKEQINRLVAFYLDELQANSEQKFTFVLKNEALLSGQIDVLGLPLTFYLYFDPYVMDNGNIQLKAKSLSLGALGLPLNQVLNMLSRNKQIPEWIEVVPKEETIVLRLDQFELANGMYLRGEKINLVDDVIQVSLYLPKTSEPSTEKESK</sequence>
<name>A0ABV9MYI2_9ENTE</name>
<comment type="caution">
    <text evidence="2">The sequence shown here is derived from an EMBL/GenBank/DDBJ whole genome shotgun (WGS) entry which is preliminary data.</text>
</comment>
<keyword evidence="1" id="KW-0812">Transmembrane</keyword>
<reference evidence="3" key="1">
    <citation type="journal article" date="2019" name="Int. J. Syst. Evol. Microbiol.">
        <title>The Global Catalogue of Microorganisms (GCM) 10K type strain sequencing project: providing services to taxonomists for standard genome sequencing and annotation.</title>
        <authorList>
            <consortium name="The Broad Institute Genomics Platform"/>
            <consortium name="The Broad Institute Genome Sequencing Center for Infectious Disease"/>
            <person name="Wu L."/>
            <person name="Ma J."/>
        </authorList>
    </citation>
    <scope>NUCLEOTIDE SEQUENCE [LARGE SCALE GENOMIC DNA]</scope>
    <source>
        <strain evidence="3">CGMCC 1.19032</strain>
    </source>
</reference>
<gene>
    <name evidence="2" type="ORF">ACFO5I_08170</name>
</gene>
<dbReference type="RefSeq" id="WP_204654776.1">
    <property type="nucleotide sequence ID" value="NZ_JAFBFD010000038.1"/>
</dbReference>
<keyword evidence="1" id="KW-0472">Membrane</keyword>
<evidence type="ECO:0000313" key="2">
    <source>
        <dbReference type="EMBL" id="MFC4719708.1"/>
    </source>
</evidence>
<dbReference type="EMBL" id="JBHSGS010000045">
    <property type="protein sequence ID" value="MFC4719708.1"/>
    <property type="molecule type" value="Genomic_DNA"/>
</dbReference>
<organism evidence="2 3">
    <name type="scientific">Enterococcus lemanii</name>
    <dbReference type="NCBI Taxonomy" id="1159752"/>
    <lineage>
        <taxon>Bacteria</taxon>
        <taxon>Bacillati</taxon>
        <taxon>Bacillota</taxon>
        <taxon>Bacilli</taxon>
        <taxon>Lactobacillales</taxon>
        <taxon>Enterococcaceae</taxon>
        <taxon>Enterococcus</taxon>
    </lineage>
</organism>
<evidence type="ECO:0000256" key="1">
    <source>
        <dbReference type="SAM" id="Phobius"/>
    </source>
</evidence>
<evidence type="ECO:0000313" key="3">
    <source>
        <dbReference type="Proteomes" id="UP001595969"/>
    </source>
</evidence>
<keyword evidence="1" id="KW-1133">Transmembrane helix</keyword>
<accession>A0ABV9MYI2</accession>
<proteinExistence type="predicted"/>
<feature type="transmembrane region" description="Helical" evidence="1">
    <location>
        <begin position="21"/>
        <end position="41"/>
    </location>
</feature>